<evidence type="ECO:0000256" key="4">
    <source>
        <dbReference type="SAM" id="MobiDB-lite"/>
    </source>
</evidence>
<feature type="domain" description="ABC transporter" evidence="5">
    <location>
        <begin position="9"/>
        <end position="242"/>
    </location>
</feature>
<evidence type="ECO:0000256" key="1">
    <source>
        <dbReference type="ARBA" id="ARBA00022448"/>
    </source>
</evidence>
<sequence>MSGTAGPIVRATGVGKSFRGLHALAEVEFEAAEGEILGIIGPNGAGKTTLFNVVSGALAPDTGRVVFDGRDVTGAAPDRIARAGMVRTFQLMRPFGSMTVAENVALAAQHERLSARTLRERSLDVVERVGLGPYAHRRATELPTAGLKRLELARALAMRPKVLLLDEVLAGLVPAEREPVLDLLAGLRERDGTTLLFIEHIMAAVMRLADRVLVLDQGRVLAAGAPEEVTSDPRVIDAYLGEEPTTGEPAGEPGDQAGREEATDAGS</sequence>
<feature type="region of interest" description="Disordered" evidence="4">
    <location>
        <begin position="241"/>
        <end position="267"/>
    </location>
</feature>
<organism evidence="6 7">
    <name type="scientific">Actinomadura rugatobispora</name>
    <dbReference type="NCBI Taxonomy" id="1994"/>
    <lineage>
        <taxon>Bacteria</taxon>
        <taxon>Bacillati</taxon>
        <taxon>Actinomycetota</taxon>
        <taxon>Actinomycetes</taxon>
        <taxon>Streptosporangiales</taxon>
        <taxon>Thermomonosporaceae</taxon>
        <taxon>Actinomadura</taxon>
    </lineage>
</organism>
<evidence type="ECO:0000256" key="3">
    <source>
        <dbReference type="ARBA" id="ARBA00022840"/>
    </source>
</evidence>
<dbReference type="Pfam" id="PF00005">
    <property type="entry name" value="ABC_tran"/>
    <property type="match status" value="1"/>
</dbReference>
<dbReference type="InterPro" id="IPR027417">
    <property type="entry name" value="P-loop_NTPase"/>
</dbReference>
<evidence type="ECO:0000313" key="6">
    <source>
        <dbReference type="EMBL" id="MFC5753925.1"/>
    </source>
</evidence>
<dbReference type="PROSITE" id="PS50893">
    <property type="entry name" value="ABC_TRANSPORTER_2"/>
    <property type="match status" value="1"/>
</dbReference>
<evidence type="ECO:0000259" key="5">
    <source>
        <dbReference type="PROSITE" id="PS50893"/>
    </source>
</evidence>
<dbReference type="InterPro" id="IPR003439">
    <property type="entry name" value="ABC_transporter-like_ATP-bd"/>
</dbReference>
<feature type="compositionally biased region" description="Low complexity" evidence="4">
    <location>
        <begin position="241"/>
        <end position="254"/>
    </location>
</feature>
<dbReference type="RefSeq" id="WP_378291470.1">
    <property type="nucleotide sequence ID" value="NZ_JBHSON010000129.1"/>
</dbReference>
<keyword evidence="1" id="KW-0813">Transport</keyword>
<feature type="compositionally biased region" description="Basic and acidic residues" evidence="4">
    <location>
        <begin position="257"/>
        <end position="267"/>
    </location>
</feature>
<gene>
    <name evidence="6" type="ORF">ACFPZN_50620</name>
</gene>
<dbReference type="InterPro" id="IPR003593">
    <property type="entry name" value="AAA+_ATPase"/>
</dbReference>
<dbReference type="EMBL" id="JBHSON010000129">
    <property type="protein sequence ID" value="MFC5753925.1"/>
    <property type="molecule type" value="Genomic_DNA"/>
</dbReference>
<proteinExistence type="predicted"/>
<dbReference type="Proteomes" id="UP001596074">
    <property type="component" value="Unassembled WGS sequence"/>
</dbReference>
<keyword evidence="7" id="KW-1185">Reference proteome</keyword>
<accession>A0ABW1AHC1</accession>
<keyword evidence="3 6" id="KW-0067">ATP-binding</keyword>
<dbReference type="SMART" id="SM00382">
    <property type="entry name" value="AAA"/>
    <property type="match status" value="1"/>
</dbReference>
<comment type="caution">
    <text evidence="6">The sequence shown here is derived from an EMBL/GenBank/DDBJ whole genome shotgun (WGS) entry which is preliminary data.</text>
</comment>
<evidence type="ECO:0000313" key="7">
    <source>
        <dbReference type="Proteomes" id="UP001596074"/>
    </source>
</evidence>
<dbReference type="GO" id="GO:0005524">
    <property type="term" value="F:ATP binding"/>
    <property type="evidence" value="ECO:0007669"/>
    <property type="project" value="UniProtKB-KW"/>
</dbReference>
<dbReference type="InterPro" id="IPR032823">
    <property type="entry name" value="BCA_ABC_TP_C"/>
</dbReference>
<dbReference type="SUPFAM" id="SSF52540">
    <property type="entry name" value="P-loop containing nucleoside triphosphate hydrolases"/>
    <property type="match status" value="1"/>
</dbReference>
<name>A0ABW1AHC1_9ACTN</name>
<protein>
    <submittedName>
        <fullName evidence="6">ABC transporter ATP-binding protein</fullName>
    </submittedName>
</protein>
<dbReference type="PANTHER" id="PTHR45772">
    <property type="entry name" value="CONSERVED COMPONENT OF ABC TRANSPORTER FOR NATURAL AMINO ACIDS-RELATED"/>
    <property type="match status" value="1"/>
</dbReference>
<dbReference type="Gene3D" id="3.40.50.300">
    <property type="entry name" value="P-loop containing nucleotide triphosphate hydrolases"/>
    <property type="match status" value="1"/>
</dbReference>
<dbReference type="InterPro" id="IPR051120">
    <property type="entry name" value="ABC_AA/LPS_Transport"/>
</dbReference>
<evidence type="ECO:0000256" key="2">
    <source>
        <dbReference type="ARBA" id="ARBA00022741"/>
    </source>
</evidence>
<dbReference type="Pfam" id="PF12399">
    <property type="entry name" value="BCA_ABC_TP_C"/>
    <property type="match status" value="1"/>
</dbReference>
<reference evidence="7" key="1">
    <citation type="journal article" date="2019" name="Int. J. Syst. Evol. Microbiol.">
        <title>The Global Catalogue of Microorganisms (GCM) 10K type strain sequencing project: providing services to taxonomists for standard genome sequencing and annotation.</title>
        <authorList>
            <consortium name="The Broad Institute Genomics Platform"/>
            <consortium name="The Broad Institute Genome Sequencing Center for Infectious Disease"/>
            <person name="Wu L."/>
            <person name="Ma J."/>
        </authorList>
    </citation>
    <scope>NUCLEOTIDE SEQUENCE [LARGE SCALE GENOMIC DNA]</scope>
    <source>
        <strain evidence="7">KCTC 42087</strain>
    </source>
</reference>
<dbReference type="CDD" id="cd03219">
    <property type="entry name" value="ABC_Mj1267_LivG_branched"/>
    <property type="match status" value="1"/>
</dbReference>
<keyword evidence="2" id="KW-0547">Nucleotide-binding</keyword>